<dbReference type="Gene3D" id="1.10.490.10">
    <property type="entry name" value="Globins"/>
    <property type="match status" value="1"/>
</dbReference>
<dbReference type="GO" id="GO:0046872">
    <property type="term" value="F:metal ion binding"/>
    <property type="evidence" value="ECO:0007669"/>
    <property type="project" value="UniProtKB-KW"/>
</dbReference>
<proteinExistence type="predicted"/>
<evidence type="ECO:0000256" key="3">
    <source>
        <dbReference type="ARBA" id="ARBA00022723"/>
    </source>
</evidence>
<protein>
    <submittedName>
        <fullName evidence="5">Hemoglobin</fullName>
    </submittedName>
</protein>
<dbReference type="InterPro" id="IPR009050">
    <property type="entry name" value="Globin-like_sf"/>
</dbReference>
<gene>
    <name evidence="5" type="ORF">DFR49_2157</name>
</gene>
<dbReference type="GO" id="GO:0019825">
    <property type="term" value="F:oxygen binding"/>
    <property type="evidence" value="ECO:0007669"/>
    <property type="project" value="InterPro"/>
</dbReference>
<keyword evidence="1" id="KW-0813">Transport</keyword>
<keyword evidence="2" id="KW-0349">Heme</keyword>
<dbReference type="CDD" id="cd08916">
    <property type="entry name" value="TrHb3_P"/>
    <property type="match status" value="1"/>
</dbReference>
<dbReference type="InterPro" id="IPR012292">
    <property type="entry name" value="Globin/Proto"/>
</dbReference>
<dbReference type="GO" id="GO:0020037">
    <property type="term" value="F:heme binding"/>
    <property type="evidence" value="ECO:0007669"/>
    <property type="project" value="InterPro"/>
</dbReference>
<keyword evidence="3" id="KW-0479">Metal-binding</keyword>
<organism evidence="5 6">
    <name type="scientific">Hephaestia caeni</name>
    <dbReference type="NCBI Taxonomy" id="645617"/>
    <lineage>
        <taxon>Bacteria</taxon>
        <taxon>Pseudomonadati</taxon>
        <taxon>Pseudomonadota</taxon>
        <taxon>Alphaproteobacteria</taxon>
        <taxon>Sphingomonadales</taxon>
        <taxon>Sphingomonadaceae</taxon>
        <taxon>Hephaestia</taxon>
    </lineage>
</organism>
<sequence length="136" mass="15397">MSMSGDILDRLDDAGLKNVVHNFYGRVRDDAELGPVFNDAISDWPHHLGKMVDFWSSVMLTTGRYKGNPMMMHLKHKRRITPELFDRWLALWAETTDELMPPDIAAALQAKAGRISESLQLGMFFRLDPHPSGAMA</sequence>
<dbReference type="InterPro" id="IPR001486">
    <property type="entry name" value="Hemoglobin_trunc"/>
</dbReference>
<evidence type="ECO:0000256" key="1">
    <source>
        <dbReference type="ARBA" id="ARBA00022448"/>
    </source>
</evidence>
<comment type="caution">
    <text evidence="5">The sequence shown here is derived from an EMBL/GenBank/DDBJ whole genome shotgun (WGS) entry which is preliminary data.</text>
</comment>
<reference evidence="5 6" key="1">
    <citation type="submission" date="2018-08" db="EMBL/GenBank/DDBJ databases">
        <title>Genomic Encyclopedia of Type Strains, Phase IV (KMG-IV): sequencing the most valuable type-strain genomes for metagenomic binning, comparative biology and taxonomic classification.</title>
        <authorList>
            <person name="Goeker M."/>
        </authorList>
    </citation>
    <scope>NUCLEOTIDE SEQUENCE [LARGE SCALE GENOMIC DNA]</scope>
    <source>
        <strain evidence="5 6">DSM 25527</strain>
    </source>
</reference>
<name>A0A397PCP1_9SPHN</name>
<keyword evidence="6" id="KW-1185">Reference proteome</keyword>
<evidence type="ECO:0000313" key="5">
    <source>
        <dbReference type="EMBL" id="RIA43924.1"/>
    </source>
</evidence>
<keyword evidence="4" id="KW-0408">Iron</keyword>
<evidence type="ECO:0000256" key="2">
    <source>
        <dbReference type="ARBA" id="ARBA00022617"/>
    </source>
</evidence>
<dbReference type="EMBL" id="QXDC01000003">
    <property type="protein sequence ID" value="RIA43924.1"/>
    <property type="molecule type" value="Genomic_DNA"/>
</dbReference>
<evidence type="ECO:0000256" key="4">
    <source>
        <dbReference type="ARBA" id="ARBA00023004"/>
    </source>
</evidence>
<accession>A0A397PCP1</accession>
<dbReference type="Pfam" id="PF01152">
    <property type="entry name" value="Bac_globin"/>
    <property type="match status" value="1"/>
</dbReference>
<dbReference type="SUPFAM" id="SSF46458">
    <property type="entry name" value="Globin-like"/>
    <property type="match status" value="1"/>
</dbReference>
<dbReference type="Proteomes" id="UP000266568">
    <property type="component" value="Unassembled WGS sequence"/>
</dbReference>
<dbReference type="AlphaFoldDB" id="A0A397PCP1"/>
<evidence type="ECO:0000313" key="6">
    <source>
        <dbReference type="Proteomes" id="UP000266568"/>
    </source>
</evidence>